<dbReference type="OrthoDB" id="9787435at2"/>
<dbReference type="SMART" id="SM00829">
    <property type="entry name" value="PKS_ER"/>
    <property type="match status" value="1"/>
</dbReference>
<gene>
    <name evidence="2" type="ORF">D5S18_26375</name>
</gene>
<evidence type="ECO:0000313" key="3">
    <source>
        <dbReference type="Proteomes" id="UP000266677"/>
    </source>
</evidence>
<dbReference type="Pfam" id="PF00107">
    <property type="entry name" value="ADH_zinc_N"/>
    <property type="match status" value="1"/>
</dbReference>
<dbReference type="GO" id="GO:0016491">
    <property type="term" value="F:oxidoreductase activity"/>
    <property type="evidence" value="ECO:0007669"/>
    <property type="project" value="InterPro"/>
</dbReference>
<keyword evidence="3" id="KW-1185">Reference proteome</keyword>
<dbReference type="EMBL" id="QZFU01000036">
    <property type="protein sequence ID" value="RJO70732.1"/>
    <property type="molecule type" value="Genomic_DNA"/>
</dbReference>
<dbReference type="SUPFAM" id="SSF51735">
    <property type="entry name" value="NAD(P)-binding Rossmann-fold domains"/>
    <property type="match status" value="1"/>
</dbReference>
<dbReference type="InterPro" id="IPR036291">
    <property type="entry name" value="NAD(P)-bd_dom_sf"/>
</dbReference>
<dbReference type="Pfam" id="PF08240">
    <property type="entry name" value="ADH_N"/>
    <property type="match status" value="1"/>
</dbReference>
<evidence type="ECO:0000313" key="2">
    <source>
        <dbReference type="EMBL" id="RJO70732.1"/>
    </source>
</evidence>
<evidence type="ECO:0000259" key="1">
    <source>
        <dbReference type="SMART" id="SM00829"/>
    </source>
</evidence>
<sequence>MKAVWADHPAPEDPLSAVRIGSFPDPPIPDGWVAVAVRAVSLNHHELWILRGAGVPADRYPIVLGSDCAGIDPSGREVLVTGLVFDPKYAHAPLDPRRTILGECHHGTFATTVAVPAHTLIPKPPGFSFEEAACLCGAWLTAYRMLFTRSGLRPGHTVLIQGAGGGVATALVALARAAGYRVWVTTRTEAKRVRALAIGAHQAFPSGAVLPAPVDAVMETVGAATWNHSLRALRPGGTLVVSGATTGALPAAHLTRIFAYELSVVGSTSGTAEEATALFDFMAQNGLRPLIDTAYPFDQARLALRRLAAGEFFGKLTLSW</sequence>
<dbReference type="AlphaFoldDB" id="A0A3A4JVW6"/>
<dbReference type="InterPro" id="IPR013154">
    <property type="entry name" value="ADH-like_N"/>
</dbReference>
<feature type="domain" description="Enoyl reductase (ER)" evidence="1">
    <location>
        <begin position="13"/>
        <end position="318"/>
    </location>
</feature>
<dbReference type="InterPro" id="IPR011032">
    <property type="entry name" value="GroES-like_sf"/>
</dbReference>
<protein>
    <submittedName>
        <fullName evidence="2">Zn-dependent oxidoreductase</fullName>
    </submittedName>
</protein>
<dbReference type="InterPro" id="IPR013149">
    <property type="entry name" value="ADH-like_C"/>
</dbReference>
<dbReference type="InterPro" id="IPR052711">
    <property type="entry name" value="Zinc_ADH-like"/>
</dbReference>
<dbReference type="SUPFAM" id="SSF50129">
    <property type="entry name" value="GroES-like"/>
    <property type="match status" value="1"/>
</dbReference>
<dbReference type="RefSeq" id="WP_120043789.1">
    <property type="nucleotide sequence ID" value="NZ_QZFU01000036.1"/>
</dbReference>
<organism evidence="2 3">
    <name type="scientific">Nocardia panacis</name>
    <dbReference type="NCBI Taxonomy" id="2340916"/>
    <lineage>
        <taxon>Bacteria</taxon>
        <taxon>Bacillati</taxon>
        <taxon>Actinomycetota</taxon>
        <taxon>Actinomycetes</taxon>
        <taxon>Mycobacteriales</taxon>
        <taxon>Nocardiaceae</taxon>
        <taxon>Nocardia</taxon>
    </lineage>
</organism>
<proteinExistence type="predicted"/>
<dbReference type="Proteomes" id="UP000266677">
    <property type="component" value="Unassembled WGS sequence"/>
</dbReference>
<name>A0A3A4JVW6_9NOCA</name>
<dbReference type="InterPro" id="IPR020843">
    <property type="entry name" value="ER"/>
</dbReference>
<comment type="caution">
    <text evidence="2">The sequence shown here is derived from an EMBL/GenBank/DDBJ whole genome shotgun (WGS) entry which is preliminary data.</text>
</comment>
<dbReference type="Gene3D" id="3.90.180.10">
    <property type="entry name" value="Medium-chain alcohol dehydrogenases, catalytic domain"/>
    <property type="match status" value="1"/>
</dbReference>
<dbReference type="PANTHER" id="PTHR45033:SF3">
    <property type="entry name" value="DEHYDROGENASE, PUTATIVE (AFU_ORTHOLOGUE AFUA_2G13270)-RELATED"/>
    <property type="match status" value="1"/>
</dbReference>
<dbReference type="PANTHER" id="PTHR45033">
    <property type="match status" value="1"/>
</dbReference>
<accession>A0A3A4JVW6</accession>
<reference evidence="2 3" key="1">
    <citation type="submission" date="2018-09" db="EMBL/GenBank/DDBJ databases">
        <title>YIM PH21274 draft genome.</title>
        <authorList>
            <person name="Miao C."/>
        </authorList>
    </citation>
    <scope>NUCLEOTIDE SEQUENCE [LARGE SCALE GENOMIC DNA]</scope>
    <source>
        <strain evidence="2 3">YIM PH 21724</strain>
    </source>
</reference>